<dbReference type="GO" id="GO:0016301">
    <property type="term" value="F:kinase activity"/>
    <property type="evidence" value="ECO:0007669"/>
    <property type="project" value="UniProtKB-KW"/>
</dbReference>
<dbReference type="AlphaFoldDB" id="A0A1M7QKT3"/>
<dbReference type="InterPro" id="IPR007497">
    <property type="entry name" value="SIMPL/DUF541"/>
</dbReference>
<protein>
    <submittedName>
        <fullName evidence="2">Uncharacterized conserved protein YggE, contains kinase-interacting SIMPL domain</fullName>
    </submittedName>
</protein>
<dbReference type="Gene3D" id="3.30.110.170">
    <property type="entry name" value="Protein of unknown function (DUF541), domain 1"/>
    <property type="match status" value="1"/>
</dbReference>
<dbReference type="PANTHER" id="PTHR34387:SF1">
    <property type="entry name" value="PERIPLASMIC IMMUNOGENIC PROTEIN"/>
    <property type="match status" value="1"/>
</dbReference>
<dbReference type="InterPro" id="IPR052022">
    <property type="entry name" value="26kDa_periplasmic_antigen"/>
</dbReference>
<name>A0A1M7QKT3_9BURK</name>
<keyword evidence="2" id="KW-0808">Transferase</keyword>
<dbReference type="Pfam" id="PF04402">
    <property type="entry name" value="SIMPL"/>
    <property type="match status" value="1"/>
</dbReference>
<organism evidence="2 3">
    <name type="scientific">Duganella sacchari</name>
    <dbReference type="NCBI Taxonomy" id="551987"/>
    <lineage>
        <taxon>Bacteria</taxon>
        <taxon>Pseudomonadati</taxon>
        <taxon>Pseudomonadota</taxon>
        <taxon>Betaproteobacteria</taxon>
        <taxon>Burkholderiales</taxon>
        <taxon>Oxalobacteraceae</taxon>
        <taxon>Telluria group</taxon>
        <taxon>Duganella</taxon>
    </lineage>
</organism>
<evidence type="ECO:0000256" key="1">
    <source>
        <dbReference type="SAM" id="SignalP"/>
    </source>
</evidence>
<keyword evidence="2" id="KW-0418">Kinase</keyword>
<feature type="signal peptide" evidence="1">
    <location>
        <begin position="1"/>
        <end position="18"/>
    </location>
</feature>
<dbReference type="Proteomes" id="UP000184339">
    <property type="component" value="Unassembled WGS sequence"/>
</dbReference>
<dbReference type="OrthoDB" id="8701624at2"/>
<feature type="chain" id="PRO_5013065474" evidence="1">
    <location>
        <begin position="19"/>
        <end position="227"/>
    </location>
</feature>
<dbReference type="PANTHER" id="PTHR34387">
    <property type="entry name" value="SLR1258 PROTEIN"/>
    <property type="match status" value="1"/>
</dbReference>
<reference evidence="3" key="1">
    <citation type="submission" date="2016-11" db="EMBL/GenBank/DDBJ databases">
        <authorList>
            <person name="Varghese N."/>
            <person name="Submissions S."/>
        </authorList>
    </citation>
    <scope>NUCLEOTIDE SEQUENCE [LARGE SCALE GENOMIC DNA]</scope>
    <source>
        <strain evidence="3">Sac-22</strain>
    </source>
</reference>
<gene>
    <name evidence="2" type="ORF">SAMN05192549_107227</name>
</gene>
<dbReference type="STRING" id="551987.SAMN05192549_107227"/>
<dbReference type="EMBL" id="FRCX01000007">
    <property type="protein sequence ID" value="SHN31944.1"/>
    <property type="molecule type" value="Genomic_DNA"/>
</dbReference>
<dbReference type="RefSeq" id="WP_072786525.1">
    <property type="nucleotide sequence ID" value="NZ_FRCX01000007.1"/>
</dbReference>
<proteinExistence type="predicted"/>
<dbReference type="GO" id="GO:0006974">
    <property type="term" value="P:DNA damage response"/>
    <property type="evidence" value="ECO:0007669"/>
    <property type="project" value="TreeGrafter"/>
</dbReference>
<keyword evidence="3" id="KW-1185">Reference proteome</keyword>
<evidence type="ECO:0000313" key="3">
    <source>
        <dbReference type="Proteomes" id="UP000184339"/>
    </source>
</evidence>
<sequence length="227" mass="24592">MLNKLALTVALLPFAVHASNLPDYPFIHTAGEGFVMVAPDMGEIDFDITAFNADPAVASATVAERVGQVQALMVEGVASAATRDARKEMRSAEADYSVRSSVHIVVRDISKWRPIMQALLAMPNIDHMSTSFGRSDREKAEQELTVAAIRDAQRRAEAMASGFGKKVGAVSAVSSGQLRNLTNAVGLMPGDLYLRNRSVDAPSADKDFLATEVLRWSQTVDVIFRIK</sequence>
<evidence type="ECO:0000313" key="2">
    <source>
        <dbReference type="EMBL" id="SHN31944.1"/>
    </source>
</evidence>
<keyword evidence="1" id="KW-0732">Signal</keyword>
<accession>A0A1M7QKT3</accession>